<gene>
    <name evidence="1" type="ORF">Catovirus_1_228</name>
</gene>
<organism evidence="1">
    <name type="scientific">Catovirus CTV1</name>
    <dbReference type="NCBI Taxonomy" id="1977631"/>
    <lineage>
        <taxon>Viruses</taxon>
        <taxon>Varidnaviria</taxon>
        <taxon>Bamfordvirae</taxon>
        <taxon>Nucleocytoviricota</taxon>
        <taxon>Megaviricetes</taxon>
        <taxon>Imitervirales</taxon>
        <taxon>Mimiviridae</taxon>
        <taxon>Klosneuvirinae</taxon>
        <taxon>Catovirus</taxon>
    </lineage>
</organism>
<name>A0A1V0S958_9VIRU</name>
<proteinExistence type="predicted"/>
<sequence length="128" mass="15466">MILIIMCERVYDIMCLFFDDEQMLNRLFNHIIKQRKYLCGKVLFEELVECDNIGFEEILEGHKRGKRIQLAINKTNYYVNILYMILEREEPSFLFQNKKKNIFLYRCCHCLLVYKKILVSIISQNIIS</sequence>
<accession>A0A1V0S958</accession>
<evidence type="ECO:0000313" key="1">
    <source>
        <dbReference type="EMBL" id="ARF08178.1"/>
    </source>
</evidence>
<protein>
    <submittedName>
        <fullName evidence="1">Uncharacterized protein</fullName>
    </submittedName>
</protein>
<dbReference type="EMBL" id="KY684083">
    <property type="protein sequence ID" value="ARF08178.1"/>
    <property type="molecule type" value="Genomic_DNA"/>
</dbReference>
<reference evidence="1" key="1">
    <citation type="journal article" date="2017" name="Science">
        <title>Giant viruses with an expanded complement of translation system components.</title>
        <authorList>
            <person name="Schulz F."/>
            <person name="Yutin N."/>
            <person name="Ivanova N.N."/>
            <person name="Ortega D.R."/>
            <person name="Lee T.K."/>
            <person name="Vierheilig J."/>
            <person name="Daims H."/>
            <person name="Horn M."/>
            <person name="Wagner M."/>
            <person name="Jensen G.J."/>
            <person name="Kyrpides N.C."/>
            <person name="Koonin E.V."/>
            <person name="Woyke T."/>
        </authorList>
    </citation>
    <scope>NUCLEOTIDE SEQUENCE</scope>
    <source>
        <strain evidence="1">CTV1</strain>
    </source>
</reference>